<evidence type="ECO:0000313" key="2">
    <source>
        <dbReference type="Proteomes" id="UP000183413"/>
    </source>
</evidence>
<evidence type="ECO:0000313" key="1">
    <source>
        <dbReference type="EMBL" id="SFO76261.1"/>
    </source>
</evidence>
<dbReference type="STRING" id="1993.SAMN04489713_109188"/>
<dbReference type="EMBL" id="FOVH01000009">
    <property type="protein sequence ID" value="SFO76261.1"/>
    <property type="molecule type" value="Genomic_DNA"/>
</dbReference>
<gene>
    <name evidence="1" type="ORF">SAMN04489713_109188</name>
</gene>
<protein>
    <recommendedName>
        <fullName evidence="3">TnsA-like heteromeric transposase endonuclease subunit</fullName>
    </recommendedName>
</protein>
<dbReference type="InParanoid" id="A0A1I5JV35"/>
<organism evidence="1 2">
    <name type="scientific">Actinomadura madurae</name>
    <dbReference type="NCBI Taxonomy" id="1993"/>
    <lineage>
        <taxon>Bacteria</taxon>
        <taxon>Bacillati</taxon>
        <taxon>Actinomycetota</taxon>
        <taxon>Actinomycetes</taxon>
        <taxon>Streptosporangiales</taxon>
        <taxon>Thermomonosporaceae</taxon>
        <taxon>Actinomadura</taxon>
    </lineage>
</organism>
<sequence length="206" mass="23265">MRSFPSFKGQKNFTGLWWSATTSRHVGFESWVERDQAMLLDFDSNVVGFSSQPFRIWWQGESNIHRHVPDYFARMADGGGLVVDVRPDNRIEPEDAEAFAATSRLCERVGWAFRRVGELDPVLRANVDWLAGYRHPRCLRPEVAERVLKVFSEPTALGEGVRAAGPRLAVLPTLFHLMWSRRIVTDLHTRLLSSSSPLSVAGGSSR</sequence>
<evidence type="ECO:0008006" key="3">
    <source>
        <dbReference type="Google" id="ProtNLM"/>
    </source>
</evidence>
<name>A0A1I5JV35_9ACTN</name>
<dbReference type="AlphaFoldDB" id="A0A1I5JV35"/>
<reference evidence="1 2" key="1">
    <citation type="submission" date="2016-10" db="EMBL/GenBank/DDBJ databases">
        <authorList>
            <person name="de Groot N.N."/>
        </authorList>
    </citation>
    <scope>NUCLEOTIDE SEQUENCE [LARGE SCALE GENOMIC DNA]</scope>
    <source>
        <strain evidence="1 2">DSM 43067</strain>
    </source>
</reference>
<keyword evidence="2" id="KW-1185">Reference proteome</keyword>
<dbReference type="InterPro" id="IPR048000">
    <property type="entry name" value="TnsA-like"/>
</dbReference>
<proteinExistence type="predicted"/>
<dbReference type="Proteomes" id="UP000183413">
    <property type="component" value="Unassembled WGS sequence"/>
</dbReference>
<dbReference type="NCBIfam" id="NF033179">
    <property type="entry name" value="TnsA_like_Actin"/>
    <property type="match status" value="1"/>
</dbReference>
<accession>A0A1I5JV35</accession>